<dbReference type="Proteomes" id="UP000805649">
    <property type="component" value="Unassembled WGS sequence"/>
</dbReference>
<comment type="caution">
    <text evidence="1">The sequence shown here is derived from an EMBL/GenBank/DDBJ whole genome shotgun (WGS) entry which is preliminary data.</text>
</comment>
<accession>A0ACC3YQY4</accession>
<protein>
    <submittedName>
        <fullName evidence="1">Uncharacterized protein</fullName>
    </submittedName>
</protein>
<dbReference type="EMBL" id="VUJX02000007">
    <property type="protein sequence ID" value="KAL0934320.1"/>
    <property type="molecule type" value="Genomic_DNA"/>
</dbReference>
<organism evidence="1 2">
    <name type="scientific">Colletotrichum truncatum</name>
    <name type="common">Anthracnose fungus</name>
    <name type="synonym">Colletotrichum capsici</name>
    <dbReference type="NCBI Taxonomy" id="5467"/>
    <lineage>
        <taxon>Eukaryota</taxon>
        <taxon>Fungi</taxon>
        <taxon>Dikarya</taxon>
        <taxon>Ascomycota</taxon>
        <taxon>Pezizomycotina</taxon>
        <taxon>Sordariomycetes</taxon>
        <taxon>Hypocreomycetidae</taxon>
        <taxon>Glomerellales</taxon>
        <taxon>Glomerellaceae</taxon>
        <taxon>Colletotrichum</taxon>
        <taxon>Colletotrichum truncatum species complex</taxon>
    </lineage>
</organism>
<evidence type="ECO:0000313" key="2">
    <source>
        <dbReference type="Proteomes" id="UP000805649"/>
    </source>
</evidence>
<evidence type="ECO:0000313" key="1">
    <source>
        <dbReference type="EMBL" id="KAL0934320.1"/>
    </source>
</evidence>
<sequence length="454" mass="52104">MPARKRAASPVAEEPRRRSRRISSTPKKSKYFDDGDDDDDAEFDDGDVEVESEVDDEEEDEEEEQPKKRGRGRPKASVAKPKPKAKPQAKPLKNAGKKQKVEETDEDDYKDDLPEEDDDEEEEEAEEDDDNRRPRVTIIPLEKLRPLDGVEYSDETVHKNTLLFLKDLKANNIRPWLKSHDGEYRRALKDWQSFVESITEKITEVDFTIPELPAKDLIFRIHRDIRFSKNPTPYKPHFSAAWSRTGKKGPYACYYIHLEPGSCFVGGGLWCPEAAHLRKLRESIDERPRRWRRVLNNERFKRTFLPKASKKGGEEAALLAFADLNKGNALKKRPMVSATSLVLPADLQNYLAEHRDIELLKLRNFTISKKVDDRVFTEEDAQQKVCEIIAAMEPFITFLNSVVMPDLNLDDDESDSDEENGGENGAAEADASPEQSGDEEEEEEEGKDWSKHKF</sequence>
<keyword evidence="2" id="KW-1185">Reference proteome</keyword>
<reference evidence="1 2" key="1">
    <citation type="journal article" date="2020" name="Phytopathology">
        <title>Genome Sequence Resources of Colletotrichum truncatum, C. plurivorum, C. musicola, and C. sojae: Four Species Pathogenic to Soybean (Glycine max).</title>
        <authorList>
            <person name="Rogerio F."/>
            <person name="Boufleur T.R."/>
            <person name="Ciampi-Guillardi M."/>
            <person name="Sukno S.A."/>
            <person name="Thon M.R."/>
            <person name="Massola Junior N.S."/>
            <person name="Baroncelli R."/>
        </authorList>
    </citation>
    <scope>NUCLEOTIDE SEQUENCE [LARGE SCALE GENOMIC DNA]</scope>
    <source>
        <strain evidence="1 2">CMES1059</strain>
    </source>
</reference>
<name>A0ACC3YQY4_COLTU</name>
<gene>
    <name evidence="1" type="ORF">CTRU02_211119</name>
</gene>
<proteinExistence type="predicted"/>